<dbReference type="PANTHER" id="PTHR43736:SF4">
    <property type="entry name" value="SLR1690 PROTEIN"/>
    <property type="match status" value="1"/>
</dbReference>
<evidence type="ECO:0000256" key="1">
    <source>
        <dbReference type="ARBA" id="ARBA00022801"/>
    </source>
</evidence>
<dbReference type="InterPro" id="IPR020476">
    <property type="entry name" value="Nudix_hydrolase"/>
</dbReference>
<reference evidence="3" key="1">
    <citation type="submission" date="2021-01" db="EMBL/GenBank/DDBJ databases">
        <title>Genome public.</title>
        <authorList>
            <person name="Liu C."/>
            <person name="Sun Q."/>
        </authorList>
    </citation>
    <scope>NUCLEOTIDE SEQUENCE</scope>
    <source>
        <strain evidence="3">YIM B02565</strain>
    </source>
</reference>
<dbReference type="Gene3D" id="3.90.79.10">
    <property type="entry name" value="Nucleoside Triphosphate Pyrophosphohydrolase"/>
    <property type="match status" value="1"/>
</dbReference>
<name>A0A937FJW8_9CLOT</name>
<dbReference type="EMBL" id="JAESWA010000023">
    <property type="protein sequence ID" value="MBL4932961.1"/>
    <property type="molecule type" value="Genomic_DNA"/>
</dbReference>
<keyword evidence="1 3" id="KW-0378">Hydrolase</keyword>
<organism evidence="3 4">
    <name type="scientific">Clostridium paridis</name>
    <dbReference type="NCBI Taxonomy" id="2803863"/>
    <lineage>
        <taxon>Bacteria</taxon>
        <taxon>Bacillati</taxon>
        <taxon>Bacillota</taxon>
        <taxon>Clostridia</taxon>
        <taxon>Eubacteriales</taxon>
        <taxon>Clostridiaceae</taxon>
        <taxon>Clostridium</taxon>
    </lineage>
</organism>
<feature type="domain" description="Nudix hydrolase" evidence="2">
    <location>
        <begin position="57"/>
        <end position="188"/>
    </location>
</feature>
<dbReference type="PANTHER" id="PTHR43736">
    <property type="entry name" value="ADP-RIBOSE PYROPHOSPHATASE"/>
    <property type="match status" value="1"/>
</dbReference>
<proteinExistence type="predicted"/>
<evidence type="ECO:0000259" key="2">
    <source>
        <dbReference type="PROSITE" id="PS51462"/>
    </source>
</evidence>
<dbReference type="SUPFAM" id="SSF55811">
    <property type="entry name" value="Nudix"/>
    <property type="match status" value="1"/>
</dbReference>
<comment type="caution">
    <text evidence="3">The sequence shown here is derived from an EMBL/GenBank/DDBJ whole genome shotgun (WGS) entry which is preliminary data.</text>
</comment>
<dbReference type="InterPro" id="IPR000086">
    <property type="entry name" value="NUDIX_hydrolase_dom"/>
</dbReference>
<dbReference type="RefSeq" id="WP_202768341.1">
    <property type="nucleotide sequence ID" value="NZ_JAESWA010000023.1"/>
</dbReference>
<protein>
    <submittedName>
        <fullName evidence="3">NUDIX hydrolase</fullName>
    </submittedName>
</protein>
<evidence type="ECO:0000313" key="4">
    <source>
        <dbReference type="Proteomes" id="UP000623681"/>
    </source>
</evidence>
<dbReference type="InterPro" id="IPR015797">
    <property type="entry name" value="NUDIX_hydrolase-like_dom_sf"/>
</dbReference>
<dbReference type="Pfam" id="PF00293">
    <property type="entry name" value="NUDIX"/>
    <property type="match status" value="1"/>
</dbReference>
<sequence length="245" mass="28497">MEDRENLTEEDFLRNYDSSKYKKPSVTVDNIIFCINNFGDRDTKSNETKSEDTKNLGDRGTKTVEYFNYGMEVLLIRRGNYPDKGKWAFPGGFIEMDENLEESALRELREETFIEGLEFQQLQAFGDVGRDKRDRIITIAYLALIKDKKEAKVGDDAKEASWFKVECRKTPINNAEEYILDIYLRNNEIEICPKVKVISKKGYILENKSYEIIDKSDIAGDHAKLLSVAIEKVKEIERLKSYEDR</sequence>
<dbReference type="GO" id="GO:0016787">
    <property type="term" value="F:hydrolase activity"/>
    <property type="evidence" value="ECO:0007669"/>
    <property type="project" value="UniProtKB-KW"/>
</dbReference>
<accession>A0A937FJW8</accession>
<dbReference type="Proteomes" id="UP000623681">
    <property type="component" value="Unassembled WGS sequence"/>
</dbReference>
<keyword evidence="4" id="KW-1185">Reference proteome</keyword>
<dbReference type="AlphaFoldDB" id="A0A937FJW8"/>
<dbReference type="PRINTS" id="PR00502">
    <property type="entry name" value="NUDIXFAMILY"/>
</dbReference>
<dbReference type="PROSITE" id="PS51462">
    <property type="entry name" value="NUDIX"/>
    <property type="match status" value="1"/>
</dbReference>
<dbReference type="CDD" id="cd18873">
    <property type="entry name" value="NUDIX_NadM_like"/>
    <property type="match status" value="1"/>
</dbReference>
<gene>
    <name evidence="3" type="ORF">JK634_14195</name>
</gene>
<evidence type="ECO:0000313" key="3">
    <source>
        <dbReference type="EMBL" id="MBL4932961.1"/>
    </source>
</evidence>